<name>A0A840RA20_9GAMM</name>
<proteinExistence type="predicted"/>
<evidence type="ECO:0000313" key="3">
    <source>
        <dbReference type="Proteomes" id="UP000536640"/>
    </source>
</evidence>
<organism evidence="2 3">
    <name type="scientific">Zhongshania antarctica</name>
    <dbReference type="NCBI Taxonomy" id="641702"/>
    <lineage>
        <taxon>Bacteria</taxon>
        <taxon>Pseudomonadati</taxon>
        <taxon>Pseudomonadota</taxon>
        <taxon>Gammaproteobacteria</taxon>
        <taxon>Cellvibrionales</taxon>
        <taxon>Spongiibacteraceae</taxon>
        <taxon>Zhongshania</taxon>
    </lineage>
</organism>
<feature type="domain" description="HEPN AbiU2-like" evidence="1">
    <location>
        <begin position="4"/>
        <end position="149"/>
    </location>
</feature>
<reference evidence="2 3" key="1">
    <citation type="submission" date="2020-08" db="EMBL/GenBank/DDBJ databases">
        <title>Genomic Encyclopedia of Type Strains, Phase IV (KMG-IV): sequencing the most valuable type-strain genomes for metagenomic binning, comparative biology and taxonomic classification.</title>
        <authorList>
            <person name="Goeker M."/>
        </authorList>
    </citation>
    <scope>NUCLEOTIDE SEQUENCE [LARGE SCALE GENOMIC DNA]</scope>
    <source>
        <strain evidence="2 3">DSM 25701</strain>
    </source>
</reference>
<evidence type="ECO:0000313" key="2">
    <source>
        <dbReference type="EMBL" id="MBB5189192.1"/>
    </source>
</evidence>
<evidence type="ECO:0000259" key="1">
    <source>
        <dbReference type="Pfam" id="PF18734"/>
    </source>
</evidence>
<dbReference type="RefSeq" id="WP_184465076.1">
    <property type="nucleotide sequence ID" value="NZ_JACHHW010000015.1"/>
</dbReference>
<gene>
    <name evidence="2" type="ORF">HNQ57_003495</name>
</gene>
<dbReference type="Pfam" id="PF18734">
    <property type="entry name" value="HEPN_AbiU2"/>
    <property type="match status" value="1"/>
</dbReference>
<keyword evidence="3" id="KW-1185">Reference proteome</keyword>
<dbReference type="InterPro" id="IPR040704">
    <property type="entry name" value="HEPN_AbiU2"/>
</dbReference>
<comment type="caution">
    <text evidence="2">The sequence shown here is derived from an EMBL/GenBank/DDBJ whole genome shotgun (WGS) entry which is preliminary data.</text>
</comment>
<sequence>MLTKLEMEFAQIKYRWQMHDKLFEDNDTVDLLNRCGGKVFALLQSLLVYDTLAALCRLTDPKKSSGQENNSIYNQFEKQKVTLSVKEIQEIDSLLLSLEDKIKNIRNLRNKAISHNDLKVAKNVVQLPAVTYGEIDEVINLVCMALNKVFKTSGDYESVEEFGPGVNKLLRLLKVAEASENV</sequence>
<protein>
    <recommendedName>
        <fullName evidence="1">HEPN AbiU2-like domain-containing protein</fullName>
    </recommendedName>
</protein>
<accession>A0A840RA20</accession>
<dbReference type="EMBL" id="JACHHW010000015">
    <property type="protein sequence ID" value="MBB5189192.1"/>
    <property type="molecule type" value="Genomic_DNA"/>
</dbReference>
<dbReference type="AlphaFoldDB" id="A0A840RA20"/>
<dbReference type="Proteomes" id="UP000536640">
    <property type="component" value="Unassembled WGS sequence"/>
</dbReference>